<keyword evidence="4" id="KW-0027">Amidation</keyword>
<name>A0ABD1E9J2_HYPHA</name>
<keyword evidence="5" id="KW-0527">Neuropeptide</keyword>
<dbReference type="GO" id="GO:0007218">
    <property type="term" value="P:neuropeptide signaling pathway"/>
    <property type="evidence" value="ECO:0007669"/>
    <property type="project" value="UniProtKB-KW"/>
</dbReference>
<dbReference type="EMBL" id="JBDJPC010000009">
    <property type="protein sequence ID" value="KAL1491240.1"/>
    <property type="molecule type" value="Genomic_DNA"/>
</dbReference>
<keyword evidence="8" id="KW-1185">Reference proteome</keyword>
<sequence length="112" mass="12771">MNHLLTNPFVLISICLLITCHCLTITSNNNIPGGLPRTLSTNTVYHQRAHTQYNRLKPESFFVPNDLDDDDLFDLSKRLPTASDDYGHFRFGKRDPVFDDYGHMRFGRGGAD</sequence>
<comment type="caution">
    <text evidence="7">The sequence shown here is derived from an EMBL/GenBank/DDBJ whole genome shotgun (WGS) entry which is preliminary data.</text>
</comment>
<feature type="chain" id="PRO_5044798072" description="Sulfakinin" evidence="6">
    <location>
        <begin position="23"/>
        <end position="112"/>
    </location>
</feature>
<comment type="similarity">
    <text evidence="2">Belongs to the gastrin/cholecystokinin family.</text>
</comment>
<organism evidence="7 8">
    <name type="scientific">Hypothenemus hampei</name>
    <name type="common">Coffee berry borer</name>
    <dbReference type="NCBI Taxonomy" id="57062"/>
    <lineage>
        <taxon>Eukaryota</taxon>
        <taxon>Metazoa</taxon>
        <taxon>Ecdysozoa</taxon>
        <taxon>Arthropoda</taxon>
        <taxon>Hexapoda</taxon>
        <taxon>Insecta</taxon>
        <taxon>Pterygota</taxon>
        <taxon>Neoptera</taxon>
        <taxon>Endopterygota</taxon>
        <taxon>Coleoptera</taxon>
        <taxon>Polyphaga</taxon>
        <taxon>Cucujiformia</taxon>
        <taxon>Curculionidae</taxon>
        <taxon>Scolytinae</taxon>
        <taxon>Hypothenemus</taxon>
    </lineage>
</organism>
<dbReference type="Proteomes" id="UP001566132">
    <property type="component" value="Unassembled WGS sequence"/>
</dbReference>
<evidence type="ECO:0000256" key="5">
    <source>
        <dbReference type="ARBA" id="ARBA00023320"/>
    </source>
</evidence>
<gene>
    <name evidence="7" type="ORF">ABEB36_011865</name>
</gene>
<protein>
    <recommendedName>
        <fullName evidence="9">Sulfakinin</fullName>
    </recommendedName>
</protein>
<dbReference type="Pfam" id="PF08257">
    <property type="entry name" value="Sulfakinin"/>
    <property type="match status" value="2"/>
</dbReference>
<reference evidence="7 8" key="1">
    <citation type="submission" date="2024-05" db="EMBL/GenBank/DDBJ databases">
        <title>Genetic variation in Jamaican populations of the coffee berry borer (Hypothenemus hampei).</title>
        <authorList>
            <person name="Errbii M."/>
            <person name="Myrie A."/>
        </authorList>
    </citation>
    <scope>NUCLEOTIDE SEQUENCE [LARGE SCALE GENOMIC DNA]</scope>
    <source>
        <strain evidence="7">JA-Hopewell-2020-01-JO</strain>
        <tissue evidence="7">Whole body</tissue>
    </source>
</reference>
<accession>A0ABD1E9J2</accession>
<proteinExistence type="inferred from homology"/>
<keyword evidence="3" id="KW-0964">Secreted</keyword>
<dbReference type="InterPro" id="IPR013152">
    <property type="entry name" value="Gastrin/cholecystokinin_CS"/>
</dbReference>
<keyword evidence="6" id="KW-0732">Signal</keyword>
<evidence type="ECO:0000313" key="7">
    <source>
        <dbReference type="EMBL" id="KAL1491240.1"/>
    </source>
</evidence>
<dbReference type="AlphaFoldDB" id="A0ABD1E9J2"/>
<dbReference type="GO" id="GO:0005576">
    <property type="term" value="C:extracellular region"/>
    <property type="evidence" value="ECO:0007669"/>
    <property type="project" value="UniProtKB-SubCell"/>
</dbReference>
<comment type="subcellular location">
    <subcellularLocation>
        <location evidence="1">Secreted</location>
    </subcellularLocation>
</comment>
<dbReference type="PROSITE" id="PS00259">
    <property type="entry name" value="GASTRIN"/>
    <property type="match status" value="1"/>
</dbReference>
<evidence type="ECO:0000256" key="4">
    <source>
        <dbReference type="ARBA" id="ARBA00022815"/>
    </source>
</evidence>
<evidence type="ECO:0008006" key="9">
    <source>
        <dbReference type="Google" id="ProtNLM"/>
    </source>
</evidence>
<evidence type="ECO:0000256" key="2">
    <source>
        <dbReference type="ARBA" id="ARBA00006273"/>
    </source>
</evidence>
<evidence type="ECO:0000256" key="6">
    <source>
        <dbReference type="SAM" id="SignalP"/>
    </source>
</evidence>
<feature type="signal peptide" evidence="6">
    <location>
        <begin position="1"/>
        <end position="22"/>
    </location>
</feature>
<evidence type="ECO:0000313" key="8">
    <source>
        <dbReference type="Proteomes" id="UP001566132"/>
    </source>
</evidence>
<evidence type="ECO:0000256" key="1">
    <source>
        <dbReference type="ARBA" id="ARBA00004613"/>
    </source>
</evidence>
<dbReference type="InterPro" id="IPR013259">
    <property type="entry name" value="Sulfakinin"/>
</dbReference>
<evidence type="ECO:0000256" key="3">
    <source>
        <dbReference type="ARBA" id="ARBA00022525"/>
    </source>
</evidence>